<protein>
    <submittedName>
        <fullName evidence="1">Uncharacterized protein</fullName>
    </submittedName>
</protein>
<dbReference type="EMBL" id="LAZR01008289">
    <property type="protein sequence ID" value="KKM79770.1"/>
    <property type="molecule type" value="Genomic_DNA"/>
</dbReference>
<dbReference type="AlphaFoldDB" id="A0A0F9MT11"/>
<name>A0A0F9MT11_9ZZZZ</name>
<proteinExistence type="predicted"/>
<reference evidence="1" key="1">
    <citation type="journal article" date="2015" name="Nature">
        <title>Complex archaea that bridge the gap between prokaryotes and eukaryotes.</title>
        <authorList>
            <person name="Spang A."/>
            <person name="Saw J.H."/>
            <person name="Jorgensen S.L."/>
            <person name="Zaremba-Niedzwiedzka K."/>
            <person name="Martijn J."/>
            <person name="Lind A.E."/>
            <person name="van Eijk R."/>
            <person name="Schleper C."/>
            <person name="Guy L."/>
            <person name="Ettema T.J."/>
        </authorList>
    </citation>
    <scope>NUCLEOTIDE SEQUENCE</scope>
</reference>
<sequence length="256" mass="30128">MSLHNLCRFGLLTRETTLILQNLDKSIKFNNVELKLYESGFTSSKSHATRIKSEIKRRICLKKELLPEINSLITMAKTSFNSIVKGQIYFVYLYNTDIFVSHITDKLGEIFHSNYDNPEISRETIKNLLITYLNSNSIKGQKKTIQNWIGKYLSIMREINILVRKRKHDYLINFYAIMPETWYFFALESYFNNYSLLKSEFFNVFQLESTTIPIILQNLENENSKINKMILIKLINDSVKIETSFSCIQDWVVNVK</sequence>
<gene>
    <name evidence="1" type="ORF">LCGC14_1346590</name>
</gene>
<dbReference type="InterPro" id="IPR023137">
    <property type="entry name" value="BrxA_sf"/>
</dbReference>
<organism evidence="1">
    <name type="scientific">marine sediment metagenome</name>
    <dbReference type="NCBI Taxonomy" id="412755"/>
    <lineage>
        <taxon>unclassified sequences</taxon>
        <taxon>metagenomes</taxon>
        <taxon>ecological metagenomes</taxon>
    </lineage>
</organism>
<comment type="caution">
    <text evidence="1">The sequence shown here is derived from an EMBL/GenBank/DDBJ whole genome shotgun (WGS) entry which is preliminary data.</text>
</comment>
<accession>A0A0F9MT11</accession>
<evidence type="ECO:0000313" key="1">
    <source>
        <dbReference type="EMBL" id="KKM79770.1"/>
    </source>
</evidence>
<dbReference type="Gene3D" id="1.10.3540.10">
    <property type="entry name" value="uncharacterized protein from magnetospirillum magneticum domain"/>
    <property type="match status" value="1"/>
</dbReference>